<dbReference type="AlphaFoldDB" id="A0A366Y3C1"/>
<evidence type="ECO:0000256" key="1">
    <source>
        <dbReference type="ARBA" id="ARBA00023002"/>
    </source>
</evidence>
<dbReference type="SUPFAM" id="SSF51735">
    <property type="entry name" value="NAD(P)-binding Rossmann-fold domains"/>
    <property type="match status" value="1"/>
</dbReference>
<keyword evidence="5" id="KW-1185">Reference proteome</keyword>
<sequence length="331" mass="36060">MLGLYLKNPGEIELKEFSSSSLKEDEVKVKLIYGGICGSDIGVYKGKIGHAAYPIRPGHELLGTIIEAGKESVHQIGTKVVIQPNSFCGECDLCVEGKTNICRHKQSLGVNTDGGFSQEFVISSKYVLPIPREMADERAVLIEPLAVIVHAFKKAAITKGTSVAVVGCGTEGMLAIALAHYLGAEITAIDINEKKLEKAQRSWGITPARPQDIKDETFDVVIEAAGVKSSVEQAVDITRPGGSVVLVGLTPEANLPVVKIVRNELTLYGSIIYHFPDDFLQTLHYLKQDGFKVEPIISDIIPYQEYKRAYEAAVSGEYGKIILDFKEESHS</sequence>
<proteinExistence type="predicted"/>
<evidence type="ECO:0000313" key="4">
    <source>
        <dbReference type="EMBL" id="RBW70691.1"/>
    </source>
</evidence>
<dbReference type="InterPro" id="IPR050129">
    <property type="entry name" value="Zn_alcohol_dh"/>
</dbReference>
<gene>
    <name evidence="4" type="ORF">DS031_04190</name>
</gene>
<protein>
    <submittedName>
        <fullName evidence="4">Sorbitol dehydrogenase</fullName>
    </submittedName>
</protein>
<dbReference type="Pfam" id="PF00107">
    <property type="entry name" value="ADH_zinc_N"/>
    <property type="match status" value="1"/>
</dbReference>
<comment type="caution">
    <text evidence="4">The sequence shown here is derived from an EMBL/GenBank/DDBJ whole genome shotgun (WGS) entry which is preliminary data.</text>
</comment>
<dbReference type="PANTHER" id="PTHR43401:SF2">
    <property type="entry name" value="L-THREONINE 3-DEHYDROGENASE"/>
    <property type="match status" value="1"/>
</dbReference>
<dbReference type="PANTHER" id="PTHR43401">
    <property type="entry name" value="L-THREONINE 3-DEHYDROGENASE"/>
    <property type="match status" value="1"/>
</dbReference>
<dbReference type="Gene3D" id="3.40.50.720">
    <property type="entry name" value="NAD(P)-binding Rossmann-like Domain"/>
    <property type="match status" value="1"/>
</dbReference>
<evidence type="ECO:0000259" key="2">
    <source>
        <dbReference type="Pfam" id="PF00107"/>
    </source>
</evidence>
<dbReference type="OrthoDB" id="9770238at2"/>
<dbReference type="Pfam" id="PF08240">
    <property type="entry name" value="ADH_N"/>
    <property type="match status" value="1"/>
</dbReference>
<feature type="domain" description="Alcohol dehydrogenase-like N-terminal" evidence="3">
    <location>
        <begin position="24"/>
        <end position="131"/>
    </location>
</feature>
<keyword evidence="1" id="KW-0560">Oxidoreductase</keyword>
<dbReference type="Proteomes" id="UP000253314">
    <property type="component" value="Unassembled WGS sequence"/>
</dbReference>
<dbReference type="GO" id="GO:0016491">
    <property type="term" value="F:oxidoreductase activity"/>
    <property type="evidence" value="ECO:0007669"/>
    <property type="project" value="UniProtKB-KW"/>
</dbReference>
<dbReference type="InterPro" id="IPR013149">
    <property type="entry name" value="ADH-like_C"/>
</dbReference>
<name>A0A366Y3C1_9BACI</name>
<evidence type="ECO:0000313" key="5">
    <source>
        <dbReference type="Proteomes" id="UP000253314"/>
    </source>
</evidence>
<organism evidence="4 5">
    <name type="scientific">Bacillus taeanensis</name>
    <dbReference type="NCBI Taxonomy" id="273032"/>
    <lineage>
        <taxon>Bacteria</taxon>
        <taxon>Bacillati</taxon>
        <taxon>Bacillota</taxon>
        <taxon>Bacilli</taxon>
        <taxon>Bacillales</taxon>
        <taxon>Bacillaceae</taxon>
        <taxon>Bacillus</taxon>
    </lineage>
</organism>
<dbReference type="InterPro" id="IPR011032">
    <property type="entry name" value="GroES-like_sf"/>
</dbReference>
<dbReference type="SUPFAM" id="SSF50129">
    <property type="entry name" value="GroES-like"/>
    <property type="match status" value="1"/>
</dbReference>
<dbReference type="InterPro" id="IPR013154">
    <property type="entry name" value="ADH-like_N"/>
</dbReference>
<evidence type="ECO:0000259" key="3">
    <source>
        <dbReference type="Pfam" id="PF08240"/>
    </source>
</evidence>
<feature type="domain" description="Alcohol dehydrogenase-like C-terminal" evidence="2">
    <location>
        <begin position="172"/>
        <end position="284"/>
    </location>
</feature>
<reference evidence="4 5" key="1">
    <citation type="submission" date="2018-07" db="EMBL/GenBank/DDBJ databases">
        <title>Lottiidibacillus patelloidae gen. nov., sp. nov., isolated from the intestinal tract of a marine limpet and the reclassification of B. taeanensis BH030017T, B. algicola KMM 3737T and B. hwajinpoensis SW-72T as genus Lottiidibacillus.</title>
        <authorList>
            <person name="Liu R."/>
            <person name="Huang Z."/>
        </authorList>
    </citation>
    <scope>NUCLEOTIDE SEQUENCE [LARGE SCALE GENOMIC DNA]</scope>
    <source>
        <strain evidence="4 5">BH030017</strain>
    </source>
</reference>
<dbReference type="RefSeq" id="WP_113804846.1">
    <property type="nucleotide sequence ID" value="NZ_QOCW01000003.1"/>
</dbReference>
<dbReference type="EMBL" id="QOCW01000003">
    <property type="protein sequence ID" value="RBW70691.1"/>
    <property type="molecule type" value="Genomic_DNA"/>
</dbReference>
<dbReference type="Gene3D" id="3.90.180.10">
    <property type="entry name" value="Medium-chain alcohol dehydrogenases, catalytic domain"/>
    <property type="match status" value="1"/>
</dbReference>
<accession>A0A366Y3C1</accession>
<dbReference type="InterPro" id="IPR036291">
    <property type="entry name" value="NAD(P)-bd_dom_sf"/>
</dbReference>